<evidence type="ECO:0000256" key="1">
    <source>
        <dbReference type="ARBA" id="ARBA00004834"/>
    </source>
</evidence>
<comment type="similarity">
    <text evidence="2 5">Belongs to the glycosyl hydrolase 43 family.</text>
</comment>
<dbReference type="PANTHER" id="PTHR43301">
    <property type="entry name" value="ARABINAN ENDO-1,5-ALPHA-L-ARABINOSIDASE"/>
    <property type="match status" value="1"/>
</dbReference>
<evidence type="ECO:0000256" key="2">
    <source>
        <dbReference type="ARBA" id="ARBA00009865"/>
    </source>
</evidence>
<evidence type="ECO:0000256" key="5">
    <source>
        <dbReference type="RuleBase" id="RU361187"/>
    </source>
</evidence>
<name>A0ABU5MUN4_9BACT</name>
<evidence type="ECO:0000256" key="4">
    <source>
        <dbReference type="ARBA" id="ARBA00023295"/>
    </source>
</evidence>
<protein>
    <submittedName>
        <fullName evidence="6">Family 43 glycosylhydrolase</fullName>
    </submittedName>
</protein>
<dbReference type="Gene3D" id="2.115.10.20">
    <property type="entry name" value="Glycosyl hydrolase domain, family 43"/>
    <property type="match status" value="1"/>
</dbReference>
<evidence type="ECO:0000313" key="6">
    <source>
        <dbReference type="EMBL" id="MDZ8117811.1"/>
    </source>
</evidence>
<evidence type="ECO:0000313" key="7">
    <source>
        <dbReference type="Proteomes" id="UP001290861"/>
    </source>
</evidence>
<dbReference type="PANTHER" id="PTHR43301:SF3">
    <property type="entry name" value="ARABINAN ENDO-1,5-ALPHA-L-ARABINOSIDASE A-RELATED"/>
    <property type="match status" value="1"/>
</dbReference>
<dbReference type="SUPFAM" id="SSF75005">
    <property type="entry name" value="Arabinanase/levansucrase/invertase"/>
    <property type="match status" value="1"/>
</dbReference>
<keyword evidence="7" id="KW-1185">Reference proteome</keyword>
<comment type="pathway">
    <text evidence="1">Glycan metabolism; L-arabinan degradation.</text>
</comment>
<dbReference type="InterPro" id="IPR050727">
    <property type="entry name" value="GH43_arabinanases"/>
</dbReference>
<keyword evidence="3 5" id="KW-0378">Hydrolase</keyword>
<gene>
    <name evidence="6" type="ORF">P9H32_04165</name>
</gene>
<evidence type="ECO:0000256" key="3">
    <source>
        <dbReference type="ARBA" id="ARBA00022801"/>
    </source>
</evidence>
<keyword evidence="4 5" id="KW-0326">Glycosidase</keyword>
<dbReference type="InterPro" id="IPR006710">
    <property type="entry name" value="Glyco_hydro_43"/>
</dbReference>
<dbReference type="CDD" id="cd08992">
    <property type="entry name" value="GH117"/>
    <property type="match status" value="1"/>
</dbReference>
<dbReference type="Proteomes" id="UP001290861">
    <property type="component" value="Unassembled WGS sequence"/>
</dbReference>
<comment type="caution">
    <text evidence="6">The sequence shown here is derived from an EMBL/GenBank/DDBJ whole genome shotgun (WGS) entry which is preliminary data.</text>
</comment>
<reference evidence="6 7" key="1">
    <citation type="journal article" date="2024" name="Appl. Environ. Microbiol.">
        <title>Pontiella agarivorans sp. nov., a novel marine anaerobic bacterium capable of degrading macroalgal polysaccharides and fixing nitrogen.</title>
        <authorList>
            <person name="Liu N."/>
            <person name="Kivenson V."/>
            <person name="Peng X."/>
            <person name="Cui Z."/>
            <person name="Lankiewicz T.S."/>
            <person name="Gosselin K.M."/>
            <person name="English C.J."/>
            <person name="Blair E.M."/>
            <person name="O'Malley M.A."/>
            <person name="Valentine D.L."/>
        </authorList>
    </citation>
    <scope>NUCLEOTIDE SEQUENCE [LARGE SCALE GENOMIC DNA]</scope>
    <source>
        <strain evidence="6 7">NLcol2</strain>
    </source>
</reference>
<organism evidence="6 7">
    <name type="scientific">Pontiella agarivorans</name>
    <dbReference type="NCBI Taxonomy" id="3038953"/>
    <lineage>
        <taxon>Bacteria</taxon>
        <taxon>Pseudomonadati</taxon>
        <taxon>Kiritimatiellota</taxon>
        <taxon>Kiritimatiellia</taxon>
        <taxon>Kiritimatiellales</taxon>
        <taxon>Pontiellaceae</taxon>
        <taxon>Pontiella</taxon>
    </lineage>
</organism>
<dbReference type="RefSeq" id="WP_322607613.1">
    <property type="nucleotide sequence ID" value="NZ_JARVCO010000004.1"/>
</dbReference>
<dbReference type="InterPro" id="IPR023296">
    <property type="entry name" value="Glyco_hydro_beta-prop_sf"/>
</dbReference>
<dbReference type="Pfam" id="PF04616">
    <property type="entry name" value="Glyco_hydro_43"/>
    <property type="match status" value="1"/>
</dbReference>
<proteinExistence type="inferred from homology"/>
<accession>A0ABU5MUN4</accession>
<dbReference type="EMBL" id="JARVCO010000004">
    <property type="protein sequence ID" value="MDZ8117811.1"/>
    <property type="molecule type" value="Genomic_DNA"/>
</dbReference>
<sequence>MEKKMSAATKRAMERNYYQSPEWYCEIVSKPITGDLAEEKDGMVRRDPSAVIEVDGLYHVWYSRSTGKSYGFGSGDYEKKTFPWDQCDIWHATSKDGWHWEEEGVAVVRGERGSYDDRSVFTPEILAHDGKYYLVYQVVTSPYVRRSYENISIAVADSPYGPWEKLPGPVVEAEQDGEWEGEADNRFLVKSKGSFDSHKVHDPTLMFFNNKFYLYYKGEPMGEEMYMGGRETKWGVAIADKVEGPYVKSEYNPISNSGHEICVWHYNGGIAGMLTTDGPERNTIQWAEDGINFEIKSYIKGAPEANGLFRTPDHDKHPLEGLRWGLCHEVTDQAGWMRRFEVDEGLKSYFLSRETYE</sequence>